<dbReference type="RefSeq" id="WP_189001733.1">
    <property type="nucleotide sequence ID" value="NZ_BMOU01000007.1"/>
</dbReference>
<dbReference type="SUPFAM" id="SSF55874">
    <property type="entry name" value="ATPase domain of HSP90 chaperone/DNA topoisomerase II/histidine kinase"/>
    <property type="match status" value="1"/>
</dbReference>
<dbReference type="InterPro" id="IPR000700">
    <property type="entry name" value="PAS-assoc_C"/>
</dbReference>
<dbReference type="InterPro" id="IPR003661">
    <property type="entry name" value="HisK_dim/P_dom"/>
</dbReference>
<dbReference type="CDD" id="cd00130">
    <property type="entry name" value="PAS"/>
    <property type="match status" value="1"/>
</dbReference>
<dbReference type="Pfam" id="PF00512">
    <property type="entry name" value="HisKA"/>
    <property type="match status" value="1"/>
</dbReference>
<evidence type="ECO:0000259" key="9">
    <source>
        <dbReference type="PROSITE" id="PS50113"/>
    </source>
</evidence>
<feature type="domain" description="Histidine kinase" evidence="7">
    <location>
        <begin position="421"/>
        <end position="634"/>
    </location>
</feature>
<feature type="coiled-coil region" evidence="6">
    <location>
        <begin position="385"/>
        <end position="421"/>
    </location>
</feature>
<dbReference type="InterPro" id="IPR005467">
    <property type="entry name" value="His_kinase_dom"/>
</dbReference>
<dbReference type="Gene3D" id="3.30.450.40">
    <property type="match status" value="1"/>
</dbReference>
<dbReference type="SUPFAM" id="SSF55781">
    <property type="entry name" value="GAF domain-like"/>
    <property type="match status" value="1"/>
</dbReference>
<dbReference type="SMART" id="SM00388">
    <property type="entry name" value="HisKA"/>
    <property type="match status" value="1"/>
</dbReference>
<dbReference type="AlphaFoldDB" id="A0A830GSD4"/>
<dbReference type="PROSITE" id="PS50113">
    <property type="entry name" value="PAC"/>
    <property type="match status" value="1"/>
</dbReference>
<dbReference type="PANTHER" id="PTHR43711">
    <property type="entry name" value="TWO-COMPONENT HISTIDINE KINASE"/>
    <property type="match status" value="1"/>
</dbReference>
<keyword evidence="5" id="KW-0902">Two-component regulatory system</keyword>
<evidence type="ECO:0000313" key="11">
    <source>
        <dbReference type="Proteomes" id="UP000605784"/>
    </source>
</evidence>
<evidence type="ECO:0000313" key="10">
    <source>
        <dbReference type="EMBL" id="GGO02846.1"/>
    </source>
</evidence>
<evidence type="ECO:0000256" key="6">
    <source>
        <dbReference type="SAM" id="Coils"/>
    </source>
</evidence>
<dbReference type="InterPro" id="IPR000014">
    <property type="entry name" value="PAS"/>
</dbReference>
<evidence type="ECO:0000256" key="1">
    <source>
        <dbReference type="ARBA" id="ARBA00000085"/>
    </source>
</evidence>
<dbReference type="Gene3D" id="1.10.287.130">
    <property type="match status" value="1"/>
</dbReference>
<keyword evidence="3" id="KW-0808">Transferase</keyword>
<dbReference type="InterPro" id="IPR036890">
    <property type="entry name" value="HATPase_C_sf"/>
</dbReference>
<evidence type="ECO:0000256" key="2">
    <source>
        <dbReference type="ARBA" id="ARBA00012438"/>
    </source>
</evidence>
<dbReference type="NCBIfam" id="TIGR00229">
    <property type="entry name" value="sensory_box"/>
    <property type="match status" value="1"/>
</dbReference>
<reference evidence="10" key="2">
    <citation type="submission" date="2020-09" db="EMBL/GenBank/DDBJ databases">
        <authorList>
            <person name="Sun Q."/>
            <person name="Ohkuma M."/>
        </authorList>
    </citation>
    <scope>NUCLEOTIDE SEQUENCE</scope>
    <source>
        <strain evidence="10">JCM 17820</strain>
    </source>
</reference>
<dbReference type="Gene3D" id="3.30.450.20">
    <property type="entry name" value="PAS domain"/>
    <property type="match status" value="1"/>
</dbReference>
<evidence type="ECO:0000259" key="7">
    <source>
        <dbReference type="PROSITE" id="PS50109"/>
    </source>
</evidence>
<dbReference type="InterPro" id="IPR013656">
    <property type="entry name" value="PAS_4"/>
</dbReference>
<dbReference type="InterPro" id="IPR029016">
    <property type="entry name" value="GAF-like_dom_sf"/>
</dbReference>
<comment type="caution">
    <text evidence="10">The sequence shown here is derived from an EMBL/GenBank/DDBJ whole genome shotgun (WGS) entry which is preliminary data.</text>
</comment>
<organism evidence="10 11">
    <name type="scientific">Haloarcula pellucida</name>
    <dbReference type="NCBI Taxonomy" id="1427151"/>
    <lineage>
        <taxon>Archaea</taxon>
        <taxon>Methanobacteriati</taxon>
        <taxon>Methanobacteriota</taxon>
        <taxon>Stenosarchaea group</taxon>
        <taxon>Halobacteria</taxon>
        <taxon>Halobacteriales</taxon>
        <taxon>Haloarculaceae</taxon>
        <taxon>Haloarcula</taxon>
    </lineage>
</organism>
<dbReference type="EC" id="2.7.13.3" evidence="2"/>
<gene>
    <name evidence="10" type="ORF">GCM10009030_37820</name>
</gene>
<feature type="domain" description="PAS" evidence="8">
    <location>
        <begin position="138"/>
        <end position="208"/>
    </location>
</feature>
<dbReference type="GO" id="GO:0000155">
    <property type="term" value="F:phosphorelay sensor kinase activity"/>
    <property type="evidence" value="ECO:0007669"/>
    <property type="project" value="InterPro"/>
</dbReference>
<dbReference type="PROSITE" id="PS50112">
    <property type="entry name" value="PAS"/>
    <property type="match status" value="1"/>
</dbReference>
<dbReference type="InterPro" id="IPR035965">
    <property type="entry name" value="PAS-like_dom_sf"/>
</dbReference>
<name>A0A830GSD4_9EURY</name>
<protein>
    <recommendedName>
        <fullName evidence="2">histidine kinase</fullName>
        <ecNumber evidence="2">2.7.13.3</ecNumber>
    </recommendedName>
</protein>
<proteinExistence type="predicted"/>
<dbReference type="SUPFAM" id="SSF55785">
    <property type="entry name" value="PYP-like sensor domain (PAS domain)"/>
    <property type="match status" value="1"/>
</dbReference>
<dbReference type="InterPro" id="IPR036097">
    <property type="entry name" value="HisK_dim/P_sf"/>
</dbReference>
<dbReference type="SUPFAM" id="SSF47384">
    <property type="entry name" value="Homodimeric domain of signal transducing histidine kinase"/>
    <property type="match status" value="1"/>
</dbReference>
<keyword evidence="6" id="KW-0175">Coiled coil</keyword>
<dbReference type="Proteomes" id="UP000605784">
    <property type="component" value="Unassembled WGS sequence"/>
</dbReference>
<evidence type="ECO:0000256" key="3">
    <source>
        <dbReference type="ARBA" id="ARBA00022679"/>
    </source>
</evidence>
<evidence type="ECO:0000256" key="4">
    <source>
        <dbReference type="ARBA" id="ARBA00022777"/>
    </source>
</evidence>
<evidence type="ECO:0000256" key="5">
    <source>
        <dbReference type="ARBA" id="ARBA00023012"/>
    </source>
</evidence>
<reference evidence="10" key="1">
    <citation type="journal article" date="2014" name="Int. J. Syst. Evol. Microbiol.">
        <title>Complete genome sequence of Corynebacterium casei LMG S-19264T (=DSM 44701T), isolated from a smear-ripened cheese.</title>
        <authorList>
            <consortium name="US DOE Joint Genome Institute (JGI-PGF)"/>
            <person name="Walter F."/>
            <person name="Albersmeier A."/>
            <person name="Kalinowski J."/>
            <person name="Ruckert C."/>
        </authorList>
    </citation>
    <scope>NUCLEOTIDE SEQUENCE</scope>
    <source>
        <strain evidence="10">JCM 17820</strain>
    </source>
</reference>
<feature type="domain" description="PAC" evidence="9">
    <location>
        <begin position="212"/>
        <end position="264"/>
    </location>
</feature>
<dbReference type="InterPro" id="IPR050736">
    <property type="entry name" value="Sensor_HK_Regulatory"/>
</dbReference>
<comment type="catalytic activity">
    <reaction evidence="1">
        <text>ATP + protein L-histidine = ADP + protein N-phospho-L-histidine.</text>
        <dbReference type="EC" id="2.7.13.3"/>
    </reaction>
</comment>
<dbReference type="EMBL" id="BMOU01000007">
    <property type="protein sequence ID" value="GGO02846.1"/>
    <property type="molecule type" value="Genomic_DNA"/>
</dbReference>
<sequence length="634" mass="68697">MSEADPLPVTCVDPDGRLGPVVTALRTADDVAVAVVETVDDVSATAACCVLLHAPETVSHSAVDGFAQLDALTDAHPEMSVALYGHDIGSMTTTTRAFTHRAVDEGVDAAITMGGNRPELIVRRVKQAAGRETHFQSDSELLDSLLDSFPHQLFVKDDVGRFVETSAHTASEYDFDRDELVGLTDYELLPHDLADELYEEEQRIMAAGEPMLNKVEHYVDIEGRSRWVNTAKAPRFDADGDPIGIVGSTRDVTDEKRQEHMVRAVHEASRDLVRAGDRTEIGEVTVAIAKDIPALPRVQVALVDADGGTLRPVDPDDQRRVYDRYAEWYDRAFDRGETLFVTADGADAVAEWTAADEPAAALIPVGDHGVFGVTTGEGTVDEFTLDLANILAANVEAALDRAERERELERQNERLEEFASIVSHDLRNPLTVADAYAELAREDPQPRHFDKIEGALDRMAQLTEELLTLAKKGQAVGETTAVRLQDAVDEARASVGADRLTVRTADCGTVEADTSRLVELLENLFRNAVEHGSSHGRPASDDDAEHGTADDEAVTVTVGMLPDGEGFYVADDGPGIAESEREKVFEMGYTDSEDGTGYGLYIVKTIAEAHGWSVAVTESDAGGARFEVSDGTVR</sequence>
<accession>A0A830GSD4</accession>
<dbReference type="Gene3D" id="3.30.565.10">
    <property type="entry name" value="Histidine kinase-like ATPase, C-terminal domain"/>
    <property type="match status" value="1"/>
</dbReference>
<evidence type="ECO:0000259" key="8">
    <source>
        <dbReference type="PROSITE" id="PS50112"/>
    </source>
</evidence>
<dbReference type="PANTHER" id="PTHR43711:SF1">
    <property type="entry name" value="HISTIDINE KINASE 1"/>
    <property type="match status" value="1"/>
</dbReference>
<dbReference type="PROSITE" id="PS50109">
    <property type="entry name" value="HIS_KIN"/>
    <property type="match status" value="1"/>
</dbReference>
<dbReference type="Pfam" id="PF02518">
    <property type="entry name" value="HATPase_c"/>
    <property type="match status" value="1"/>
</dbReference>
<keyword evidence="4" id="KW-0418">Kinase</keyword>
<dbReference type="InterPro" id="IPR003594">
    <property type="entry name" value="HATPase_dom"/>
</dbReference>
<dbReference type="CDD" id="cd00082">
    <property type="entry name" value="HisKA"/>
    <property type="match status" value="1"/>
</dbReference>
<keyword evidence="11" id="KW-1185">Reference proteome</keyword>
<dbReference type="Pfam" id="PF08448">
    <property type="entry name" value="PAS_4"/>
    <property type="match status" value="1"/>
</dbReference>
<dbReference type="SMART" id="SM00387">
    <property type="entry name" value="HATPase_c"/>
    <property type="match status" value="1"/>
</dbReference>